<reference evidence="1 2" key="1">
    <citation type="submission" date="2023-03" db="EMBL/GenBank/DDBJ databases">
        <title>Genome insight into feeding habits of ladybird beetles.</title>
        <authorList>
            <person name="Li H.-S."/>
            <person name="Huang Y.-H."/>
            <person name="Pang H."/>
        </authorList>
    </citation>
    <scope>NUCLEOTIDE SEQUENCE [LARGE SCALE GENOMIC DNA]</scope>
    <source>
        <strain evidence="1">SYSU_2023b</strain>
        <tissue evidence="1">Whole body</tissue>
    </source>
</reference>
<keyword evidence="2" id="KW-1185">Reference proteome</keyword>
<sequence>MNLARVLGSEKPETCEDGAEEAKTRKTCLWISFFSEVLHITGDFIKIGNRSSTRDPHDVEGMFTCCTITVYNTYAWNNSDLQIFLTCETCMDIFYNFKSSYRLLKIDKFHIQNSNVGIHQCTLNFCGIMLCKATLPIYARKNIPAREEVNHQNNELP</sequence>
<proteinExistence type="predicted"/>
<dbReference type="EMBL" id="JARQZJ010000037">
    <property type="protein sequence ID" value="KAK9876571.1"/>
    <property type="molecule type" value="Genomic_DNA"/>
</dbReference>
<evidence type="ECO:0000313" key="2">
    <source>
        <dbReference type="Proteomes" id="UP001431783"/>
    </source>
</evidence>
<gene>
    <name evidence="1" type="ORF">WA026_013951</name>
</gene>
<dbReference type="Proteomes" id="UP001431783">
    <property type="component" value="Unassembled WGS sequence"/>
</dbReference>
<accession>A0AAW1U9G0</accession>
<protein>
    <submittedName>
        <fullName evidence="1">Uncharacterized protein</fullName>
    </submittedName>
</protein>
<evidence type="ECO:0000313" key="1">
    <source>
        <dbReference type="EMBL" id="KAK9876571.1"/>
    </source>
</evidence>
<name>A0AAW1U9G0_9CUCU</name>
<organism evidence="1 2">
    <name type="scientific">Henosepilachna vigintioctopunctata</name>
    <dbReference type="NCBI Taxonomy" id="420089"/>
    <lineage>
        <taxon>Eukaryota</taxon>
        <taxon>Metazoa</taxon>
        <taxon>Ecdysozoa</taxon>
        <taxon>Arthropoda</taxon>
        <taxon>Hexapoda</taxon>
        <taxon>Insecta</taxon>
        <taxon>Pterygota</taxon>
        <taxon>Neoptera</taxon>
        <taxon>Endopterygota</taxon>
        <taxon>Coleoptera</taxon>
        <taxon>Polyphaga</taxon>
        <taxon>Cucujiformia</taxon>
        <taxon>Coccinelloidea</taxon>
        <taxon>Coccinellidae</taxon>
        <taxon>Epilachninae</taxon>
        <taxon>Epilachnini</taxon>
        <taxon>Henosepilachna</taxon>
    </lineage>
</organism>
<comment type="caution">
    <text evidence="1">The sequence shown here is derived from an EMBL/GenBank/DDBJ whole genome shotgun (WGS) entry which is preliminary data.</text>
</comment>
<dbReference type="AlphaFoldDB" id="A0AAW1U9G0"/>